<dbReference type="InterPro" id="IPR038733">
    <property type="entry name" value="Predicted_DNA_bind_prot_RHH"/>
</dbReference>
<organism evidence="2 3">
    <name type="scientific">Streptomyces ossamyceticus</name>
    <dbReference type="NCBI Taxonomy" id="249581"/>
    <lineage>
        <taxon>Bacteria</taxon>
        <taxon>Bacillati</taxon>
        <taxon>Actinomycetota</taxon>
        <taxon>Actinomycetes</taxon>
        <taxon>Kitasatosporales</taxon>
        <taxon>Streptomycetaceae</taxon>
        <taxon>Streptomyces</taxon>
    </lineage>
</organism>
<comment type="caution">
    <text evidence="2">The sequence shown here is derived from an EMBL/GenBank/DDBJ whole genome shotgun (WGS) entry which is preliminary data.</text>
</comment>
<keyword evidence="3" id="KW-1185">Reference proteome</keyword>
<evidence type="ECO:0000313" key="3">
    <source>
        <dbReference type="Proteomes" id="UP001550210"/>
    </source>
</evidence>
<proteinExistence type="predicted"/>
<protein>
    <submittedName>
        <fullName evidence="2">Ribbon-helix-helix domain-containing protein</fullName>
    </submittedName>
</protein>
<dbReference type="Pfam" id="PF12651">
    <property type="entry name" value="RHH_3"/>
    <property type="match status" value="1"/>
</dbReference>
<name>A0ABV2V4Y8_9ACTN</name>
<dbReference type="EMBL" id="JBEXPZ010000045">
    <property type="protein sequence ID" value="MET9848893.1"/>
    <property type="molecule type" value="Genomic_DNA"/>
</dbReference>
<evidence type="ECO:0000313" key="2">
    <source>
        <dbReference type="EMBL" id="MET9848893.1"/>
    </source>
</evidence>
<feature type="domain" description="Predicted DNA-binding protein ribbon-helix-helix" evidence="1">
    <location>
        <begin position="9"/>
        <end position="43"/>
    </location>
</feature>
<dbReference type="RefSeq" id="WP_355401066.1">
    <property type="nucleotide sequence ID" value="NZ_JBEXPZ010000045.1"/>
</dbReference>
<gene>
    <name evidence="2" type="ORF">ABZZ21_31000</name>
</gene>
<accession>A0ABV2V4Y8</accession>
<sequence>MSKAMYPVRVASSVSLETERRLNEASEKLSVPVAHIIREGIELRVAQLLEDTPKESVASKDVHDLMEARERFGLLLDAVDGVKADMETRGWPPEMAQGVALTWFLGVTGMKPDL</sequence>
<dbReference type="Proteomes" id="UP001550210">
    <property type="component" value="Unassembled WGS sequence"/>
</dbReference>
<reference evidence="2 3" key="1">
    <citation type="submission" date="2024-06" db="EMBL/GenBank/DDBJ databases">
        <title>The Natural Products Discovery Center: Release of the First 8490 Sequenced Strains for Exploring Actinobacteria Biosynthetic Diversity.</title>
        <authorList>
            <person name="Kalkreuter E."/>
            <person name="Kautsar S.A."/>
            <person name="Yang D."/>
            <person name="Bader C.D."/>
            <person name="Teijaro C.N."/>
            <person name="Fluegel L."/>
            <person name="Davis C.M."/>
            <person name="Simpson J.R."/>
            <person name="Lauterbach L."/>
            <person name="Steele A.D."/>
            <person name="Gui C."/>
            <person name="Meng S."/>
            <person name="Li G."/>
            <person name="Viehrig K."/>
            <person name="Ye F."/>
            <person name="Su P."/>
            <person name="Kiefer A.F."/>
            <person name="Nichols A."/>
            <person name="Cepeda A.J."/>
            <person name="Yan W."/>
            <person name="Fan B."/>
            <person name="Jiang Y."/>
            <person name="Adhikari A."/>
            <person name="Zheng C.-J."/>
            <person name="Schuster L."/>
            <person name="Cowan T.M."/>
            <person name="Smanski M.J."/>
            <person name="Chevrette M.G."/>
            <person name="De Carvalho L.P.S."/>
            <person name="Shen B."/>
        </authorList>
    </citation>
    <scope>NUCLEOTIDE SEQUENCE [LARGE SCALE GENOMIC DNA]</scope>
    <source>
        <strain evidence="2 3">NPDC006434</strain>
    </source>
</reference>
<evidence type="ECO:0000259" key="1">
    <source>
        <dbReference type="Pfam" id="PF12651"/>
    </source>
</evidence>